<sequence length="234" mass="24922">MTERPAHRIVAAVFQHRLRNAGAPAVAAVSLLHLLAPAPVQAQALEEVIVTATKRAQGLQDVPIAMSVMTGNGMREGGIQGLDEMSAYMPSVHITEATDGDQIFIRGVGSGVNFGFEQSVGMFIDGVYFGRGRNARFAFLDVERVEVLKGPQSTLFGKNTIAGAINISSAKPSAQFESYLEANYNTELEGRGVTGVLSGPITDTLAGRIVGLSYQDNGYVENTYVGEDGPQMDK</sequence>
<dbReference type="Gene3D" id="2.40.170.20">
    <property type="entry name" value="TonB-dependent receptor, beta-barrel domain"/>
    <property type="match status" value="1"/>
</dbReference>
<feature type="chain" id="PRO_5036930919" evidence="12">
    <location>
        <begin position="43"/>
        <end position="234"/>
    </location>
</feature>
<comment type="similarity">
    <text evidence="11">Belongs to the TonB-dependent receptor family.</text>
</comment>
<dbReference type="InterPro" id="IPR039426">
    <property type="entry name" value="TonB-dep_rcpt-like"/>
</dbReference>
<evidence type="ECO:0000259" key="13">
    <source>
        <dbReference type="Pfam" id="PF07715"/>
    </source>
</evidence>
<evidence type="ECO:0000256" key="3">
    <source>
        <dbReference type="ARBA" id="ARBA00022452"/>
    </source>
</evidence>
<evidence type="ECO:0000256" key="11">
    <source>
        <dbReference type="PROSITE-ProRule" id="PRU01360"/>
    </source>
</evidence>
<feature type="signal peptide" evidence="12">
    <location>
        <begin position="1"/>
        <end position="42"/>
    </location>
</feature>
<evidence type="ECO:0000256" key="1">
    <source>
        <dbReference type="ARBA" id="ARBA00004571"/>
    </source>
</evidence>
<keyword evidence="7" id="KW-0406">Ion transport</keyword>
<evidence type="ECO:0000256" key="2">
    <source>
        <dbReference type="ARBA" id="ARBA00022448"/>
    </source>
</evidence>
<keyword evidence="8" id="KW-0798">TonB box</keyword>
<keyword evidence="3 11" id="KW-1134">Transmembrane beta strand</keyword>
<dbReference type="AlphaFoldDB" id="A0A939IM58"/>
<evidence type="ECO:0000256" key="7">
    <source>
        <dbReference type="ARBA" id="ARBA00023065"/>
    </source>
</evidence>
<keyword evidence="5 11" id="KW-0812">Transmembrane</keyword>
<feature type="domain" description="TonB-dependent receptor plug" evidence="13">
    <location>
        <begin position="59"/>
        <end position="164"/>
    </location>
</feature>
<dbReference type="InterPro" id="IPR036942">
    <property type="entry name" value="Beta-barrel_TonB_sf"/>
</dbReference>
<evidence type="ECO:0000256" key="8">
    <source>
        <dbReference type="ARBA" id="ARBA00023077"/>
    </source>
</evidence>
<evidence type="ECO:0000256" key="12">
    <source>
        <dbReference type="SAM" id="SignalP"/>
    </source>
</evidence>
<keyword evidence="2 11" id="KW-0813">Transport</keyword>
<keyword evidence="15" id="KW-1185">Reference proteome</keyword>
<dbReference type="EMBL" id="JAFKCZ010000007">
    <property type="protein sequence ID" value="MBN7797190.1"/>
    <property type="molecule type" value="Genomic_DNA"/>
</dbReference>
<dbReference type="InterPro" id="IPR012910">
    <property type="entry name" value="Plug_dom"/>
</dbReference>
<keyword evidence="10 11" id="KW-0998">Cell outer membrane</keyword>
<dbReference type="SUPFAM" id="SSF56935">
    <property type="entry name" value="Porins"/>
    <property type="match status" value="1"/>
</dbReference>
<dbReference type="Proteomes" id="UP000664303">
    <property type="component" value="Unassembled WGS sequence"/>
</dbReference>
<comment type="caution">
    <text evidence="14">The sequence shown here is derived from an EMBL/GenBank/DDBJ whole genome shotgun (WGS) entry which is preliminary data.</text>
</comment>
<dbReference type="PANTHER" id="PTHR32552:SF81">
    <property type="entry name" value="TONB-DEPENDENT OUTER MEMBRANE RECEPTOR"/>
    <property type="match status" value="1"/>
</dbReference>
<evidence type="ECO:0000256" key="10">
    <source>
        <dbReference type="ARBA" id="ARBA00023237"/>
    </source>
</evidence>
<evidence type="ECO:0000256" key="4">
    <source>
        <dbReference type="ARBA" id="ARBA00022496"/>
    </source>
</evidence>
<proteinExistence type="inferred from homology"/>
<dbReference type="GO" id="GO:0009279">
    <property type="term" value="C:cell outer membrane"/>
    <property type="evidence" value="ECO:0007669"/>
    <property type="project" value="UniProtKB-SubCell"/>
</dbReference>
<keyword evidence="4" id="KW-0410">Iron transport</keyword>
<name>A0A939IM58_9GAMM</name>
<organism evidence="14 15">
    <name type="scientific">Parahaliea mediterranea</name>
    <dbReference type="NCBI Taxonomy" id="651086"/>
    <lineage>
        <taxon>Bacteria</taxon>
        <taxon>Pseudomonadati</taxon>
        <taxon>Pseudomonadota</taxon>
        <taxon>Gammaproteobacteria</taxon>
        <taxon>Cellvibrionales</taxon>
        <taxon>Halieaceae</taxon>
        <taxon>Parahaliea</taxon>
    </lineage>
</organism>
<evidence type="ECO:0000256" key="9">
    <source>
        <dbReference type="ARBA" id="ARBA00023136"/>
    </source>
</evidence>
<keyword evidence="14" id="KW-0675">Receptor</keyword>
<keyword evidence="9 11" id="KW-0472">Membrane</keyword>
<keyword evidence="12" id="KW-0732">Signal</keyword>
<dbReference type="PROSITE" id="PS52016">
    <property type="entry name" value="TONB_DEPENDENT_REC_3"/>
    <property type="match status" value="1"/>
</dbReference>
<reference evidence="14" key="1">
    <citation type="submission" date="2021-02" db="EMBL/GenBank/DDBJ databases">
        <title>PHA producing bacteria isolated from coastal sediment in Guangdong, Shenzhen.</title>
        <authorList>
            <person name="Zheng W."/>
            <person name="Yu S."/>
            <person name="Huang Y."/>
        </authorList>
    </citation>
    <scope>NUCLEOTIDE SEQUENCE</scope>
    <source>
        <strain evidence="14">TN14-10</strain>
    </source>
</reference>
<keyword evidence="6" id="KW-0408">Iron</keyword>
<dbReference type="PANTHER" id="PTHR32552">
    <property type="entry name" value="FERRICHROME IRON RECEPTOR-RELATED"/>
    <property type="match status" value="1"/>
</dbReference>
<evidence type="ECO:0000313" key="14">
    <source>
        <dbReference type="EMBL" id="MBN7797190.1"/>
    </source>
</evidence>
<evidence type="ECO:0000256" key="5">
    <source>
        <dbReference type="ARBA" id="ARBA00022692"/>
    </source>
</evidence>
<dbReference type="RefSeq" id="WP_206560631.1">
    <property type="nucleotide sequence ID" value="NZ_JAFKCZ010000007.1"/>
</dbReference>
<evidence type="ECO:0000313" key="15">
    <source>
        <dbReference type="Proteomes" id="UP000664303"/>
    </source>
</evidence>
<evidence type="ECO:0000256" key="6">
    <source>
        <dbReference type="ARBA" id="ARBA00023004"/>
    </source>
</evidence>
<accession>A0A939IM58</accession>
<protein>
    <submittedName>
        <fullName evidence="14">TonB-dependent receptor</fullName>
    </submittedName>
</protein>
<dbReference type="GO" id="GO:0006826">
    <property type="term" value="P:iron ion transport"/>
    <property type="evidence" value="ECO:0007669"/>
    <property type="project" value="UniProtKB-KW"/>
</dbReference>
<comment type="subcellular location">
    <subcellularLocation>
        <location evidence="1 11">Cell outer membrane</location>
        <topology evidence="1 11">Multi-pass membrane protein</topology>
    </subcellularLocation>
</comment>
<gene>
    <name evidence="14" type="ORF">JYP50_11335</name>
</gene>
<dbReference type="Pfam" id="PF07715">
    <property type="entry name" value="Plug"/>
    <property type="match status" value="1"/>
</dbReference>